<feature type="compositionally biased region" description="Pro residues" evidence="1">
    <location>
        <begin position="78"/>
        <end position="89"/>
    </location>
</feature>
<dbReference type="RefSeq" id="WP_307047066.1">
    <property type="nucleotide sequence ID" value="NZ_JAUSYA010000001.1"/>
</dbReference>
<comment type="caution">
    <text evidence="2">The sequence shown here is derived from an EMBL/GenBank/DDBJ whole genome shotgun (WGS) entry which is preliminary data.</text>
</comment>
<evidence type="ECO:0000256" key="1">
    <source>
        <dbReference type="SAM" id="MobiDB-lite"/>
    </source>
</evidence>
<evidence type="ECO:0000313" key="2">
    <source>
        <dbReference type="EMBL" id="MDQ0687151.1"/>
    </source>
</evidence>
<evidence type="ECO:0000313" key="3">
    <source>
        <dbReference type="Proteomes" id="UP001243364"/>
    </source>
</evidence>
<gene>
    <name evidence="2" type="ORF">QFZ56_006114</name>
</gene>
<feature type="region of interest" description="Disordered" evidence="1">
    <location>
        <begin position="328"/>
        <end position="355"/>
    </location>
</feature>
<feature type="region of interest" description="Disordered" evidence="1">
    <location>
        <begin position="277"/>
        <end position="306"/>
    </location>
</feature>
<organism evidence="2 3">
    <name type="scientific">Streptomyces achromogenes</name>
    <dbReference type="NCBI Taxonomy" id="67255"/>
    <lineage>
        <taxon>Bacteria</taxon>
        <taxon>Bacillati</taxon>
        <taxon>Actinomycetota</taxon>
        <taxon>Actinomycetes</taxon>
        <taxon>Kitasatosporales</taxon>
        <taxon>Streptomycetaceae</taxon>
        <taxon>Streptomyces</taxon>
    </lineage>
</organism>
<feature type="compositionally biased region" description="Basic residues" evidence="1">
    <location>
        <begin position="281"/>
        <end position="294"/>
    </location>
</feature>
<protein>
    <submittedName>
        <fullName evidence="2">Uncharacterized protein</fullName>
    </submittedName>
</protein>
<feature type="region of interest" description="Disordered" evidence="1">
    <location>
        <begin position="73"/>
        <end position="129"/>
    </location>
</feature>
<dbReference type="Proteomes" id="UP001243364">
    <property type="component" value="Unassembled WGS sequence"/>
</dbReference>
<keyword evidence="3" id="KW-1185">Reference proteome</keyword>
<name>A0ABU0Q9X0_STRAH</name>
<sequence>MAADQENTPEARRAAALAPLPDHRNVDTPWWQELWRRHAHITTPLRERGLECDIEFGLSAYIVRVSLPDGSHLIIGPPQEPPSDRPPGNPEGWIATREHPDNPSLSEVLYDSAPSDDPGAPQRPEARHGCSAQPLIEAIDHRLDQLGLLPTPSSPTARTPVSAAEPALRTPEPADVSGNADRTFVYVYGEVLLALTDRLNATESPADAAALLQQILDPTSGLLERLGEFFEAAAEKAKESEQDDGFDLHYDLQDAATTLRSLGEDLHTAVDRMRALAPARRTTRAGARGHRRRPPPCPAAPGEPGTPDAHCALARLKDQECAAFPKWRGPPAAGPTSWTSARQAGGPDGGRRRLRGGTRCAISALPRGLRFGLR</sequence>
<reference evidence="2 3" key="1">
    <citation type="submission" date="2023-07" db="EMBL/GenBank/DDBJ databases">
        <title>Comparative genomics of wheat-associated soil bacteria to identify genetic determinants of phenazine resistance.</title>
        <authorList>
            <person name="Mouncey N."/>
        </authorList>
    </citation>
    <scope>NUCLEOTIDE SEQUENCE [LARGE SCALE GENOMIC DNA]</scope>
    <source>
        <strain evidence="2 3">W4I19-2</strain>
    </source>
</reference>
<accession>A0ABU0Q9X0</accession>
<dbReference type="EMBL" id="JAUSYA010000001">
    <property type="protein sequence ID" value="MDQ0687151.1"/>
    <property type="molecule type" value="Genomic_DNA"/>
</dbReference>
<feature type="region of interest" description="Disordered" evidence="1">
    <location>
        <begin position="146"/>
        <end position="175"/>
    </location>
</feature>
<proteinExistence type="predicted"/>